<feature type="region of interest" description="Disordered" evidence="1">
    <location>
        <begin position="169"/>
        <end position="207"/>
    </location>
</feature>
<protein>
    <submittedName>
        <fullName evidence="2">Uncharacterized protein</fullName>
    </submittedName>
</protein>
<accession>A6WAH6</accession>
<evidence type="ECO:0000313" key="2">
    <source>
        <dbReference type="EMBL" id="ABS03815.1"/>
    </source>
</evidence>
<gene>
    <name evidence="2" type="ordered locus">Krad_2335</name>
</gene>
<evidence type="ECO:0000256" key="1">
    <source>
        <dbReference type="SAM" id="MobiDB-lite"/>
    </source>
</evidence>
<organism evidence="2 3">
    <name type="scientific">Kineococcus radiotolerans (strain ATCC BAA-149 / DSM 14245 / SRS30216)</name>
    <dbReference type="NCBI Taxonomy" id="266940"/>
    <lineage>
        <taxon>Bacteria</taxon>
        <taxon>Bacillati</taxon>
        <taxon>Actinomycetota</taxon>
        <taxon>Actinomycetes</taxon>
        <taxon>Kineosporiales</taxon>
        <taxon>Kineosporiaceae</taxon>
        <taxon>Kineococcus</taxon>
    </lineage>
</organism>
<dbReference type="AlphaFoldDB" id="A6WAH6"/>
<keyword evidence="3" id="KW-1185">Reference proteome</keyword>
<dbReference type="STRING" id="266940.Krad_2335"/>
<name>A6WAH6_KINRD</name>
<reference evidence="3" key="1">
    <citation type="journal article" date="2008" name="PLoS ONE">
        <title>Survival in nuclear waste, extreme resistance, and potential applications gleaned from the genome sequence of Kineococcus radiotolerans SRS30216.</title>
        <authorList>
            <person name="Bagwell C.E."/>
            <person name="Bhat S."/>
            <person name="Hawkins G.M."/>
            <person name="Smith B.W."/>
            <person name="Biswas T."/>
            <person name="Hoover T.R."/>
            <person name="Saunders E."/>
            <person name="Han C.S."/>
            <person name="Tsodikov O.V."/>
            <person name="Shimkets L.J."/>
        </authorList>
    </citation>
    <scope>NUCLEOTIDE SEQUENCE [LARGE SCALE GENOMIC DNA]</scope>
    <source>
        <strain evidence="3">ATCC BAA-149 / DSM 14245 / SRS30216</strain>
    </source>
</reference>
<feature type="region of interest" description="Disordered" evidence="1">
    <location>
        <begin position="41"/>
        <end position="70"/>
    </location>
</feature>
<dbReference type="KEGG" id="kra:Krad_2335"/>
<evidence type="ECO:0000313" key="3">
    <source>
        <dbReference type="Proteomes" id="UP000001116"/>
    </source>
</evidence>
<dbReference type="HOGENOM" id="CLU_1213523_0_0_11"/>
<dbReference type="EMBL" id="CP000750">
    <property type="protein sequence ID" value="ABS03815.1"/>
    <property type="molecule type" value="Genomic_DNA"/>
</dbReference>
<proteinExistence type="predicted"/>
<sequence>MGCQVSIDLATSRPMTQPVTQPVTQLVTQPVTQLVTQPITRPVTQPITRSGPGLPNGPAAGSKPAPKSPRDACRLIAASCRARSDPCRPRAVPSARCSQLALTTTGKDVQEEATGGPTHTAADLRRCSWGRRQKYVTAAPEIRTLPHKHPTPGGARNTWTAPTVHPHLWTPTSPSARPPAPPQRIRPQAHHGARERPHQGRVPVCDRCPHQVRTKAWSGRRQGVERAG</sequence>
<dbReference type="Proteomes" id="UP000001116">
    <property type="component" value="Chromosome"/>
</dbReference>